<reference evidence="3 4" key="1">
    <citation type="journal article" date="2013" name="BMC Genomics">
        <title>Reconstruction of the lipid metabolism for the microalga Monoraphidium neglectum from its genome sequence reveals characteristics suitable for biofuel production.</title>
        <authorList>
            <person name="Bogen C."/>
            <person name="Al-Dilaimi A."/>
            <person name="Albersmeier A."/>
            <person name="Wichmann J."/>
            <person name="Grundmann M."/>
            <person name="Rupp O."/>
            <person name="Lauersen K.J."/>
            <person name="Blifernez-Klassen O."/>
            <person name="Kalinowski J."/>
            <person name="Goesmann A."/>
            <person name="Mussgnug J.H."/>
            <person name="Kruse O."/>
        </authorList>
    </citation>
    <scope>NUCLEOTIDE SEQUENCE [LARGE SCALE GENOMIC DNA]</scope>
    <source>
        <strain evidence="3 4">SAG 48.87</strain>
    </source>
</reference>
<dbReference type="Proteomes" id="UP000054498">
    <property type="component" value="Unassembled WGS sequence"/>
</dbReference>
<dbReference type="EMBL" id="KK100503">
    <property type="protein sequence ID" value="KIZ05458.1"/>
    <property type="molecule type" value="Genomic_DNA"/>
</dbReference>
<dbReference type="AlphaFoldDB" id="A0A0D2K4R7"/>
<gene>
    <name evidence="3" type="ORF">MNEG_2502</name>
</gene>
<dbReference type="GeneID" id="25735380"/>
<dbReference type="RefSeq" id="XP_013904477.1">
    <property type="nucleotide sequence ID" value="XM_014049023.1"/>
</dbReference>
<name>A0A0D2K4R7_9CHLO</name>
<keyword evidence="1" id="KW-0175">Coiled coil</keyword>
<accession>A0A0D2K4R7</accession>
<dbReference type="OrthoDB" id="551114at2759"/>
<evidence type="ECO:0000256" key="1">
    <source>
        <dbReference type="SAM" id="Coils"/>
    </source>
</evidence>
<sequence length="216" mass="23319">MTTGAMSGAQARVSGPLMRAPQLGVCRPVRAAPVAHAWRANGREQDSQTTSSTQARISAWRANVNGNGNGNGNGKAPEPESPVQERAQTWRATTREPDTDTEVPAAINEGLINSNFAAALQAALSRSGGEGALLGDAGRSEEEERNSPLKPVEEMLVTALHTSRATLRRLVERQSMLEAEIANEQKQAARLEWLLNRARADYAYFTAIDKMSHDSD</sequence>
<organism evidence="3 4">
    <name type="scientific">Monoraphidium neglectum</name>
    <dbReference type="NCBI Taxonomy" id="145388"/>
    <lineage>
        <taxon>Eukaryota</taxon>
        <taxon>Viridiplantae</taxon>
        <taxon>Chlorophyta</taxon>
        <taxon>core chlorophytes</taxon>
        <taxon>Chlorophyceae</taxon>
        <taxon>CS clade</taxon>
        <taxon>Sphaeropleales</taxon>
        <taxon>Selenastraceae</taxon>
        <taxon>Monoraphidium</taxon>
    </lineage>
</organism>
<evidence type="ECO:0000256" key="2">
    <source>
        <dbReference type="SAM" id="MobiDB-lite"/>
    </source>
</evidence>
<proteinExistence type="predicted"/>
<dbReference type="KEGG" id="mng:MNEG_2502"/>
<feature type="coiled-coil region" evidence="1">
    <location>
        <begin position="167"/>
        <end position="201"/>
    </location>
</feature>
<keyword evidence="4" id="KW-1185">Reference proteome</keyword>
<protein>
    <submittedName>
        <fullName evidence="3">Uncharacterized protein</fullName>
    </submittedName>
</protein>
<evidence type="ECO:0000313" key="4">
    <source>
        <dbReference type="Proteomes" id="UP000054498"/>
    </source>
</evidence>
<feature type="region of interest" description="Disordered" evidence="2">
    <location>
        <begin position="62"/>
        <end position="100"/>
    </location>
</feature>
<evidence type="ECO:0000313" key="3">
    <source>
        <dbReference type="EMBL" id="KIZ05458.1"/>
    </source>
</evidence>